<name>G8TNJ4_NIAKG</name>
<organism evidence="2 3">
    <name type="scientific">Niastella koreensis (strain DSM 17620 / KACC 11465 / NBRC 106392 / GR20-10)</name>
    <dbReference type="NCBI Taxonomy" id="700598"/>
    <lineage>
        <taxon>Bacteria</taxon>
        <taxon>Pseudomonadati</taxon>
        <taxon>Bacteroidota</taxon>
        <taxon>Chitinophagia</taxon>
        <taxon>Chitinophagales</taxon>
        <taxon>Chitinophagaceae</taxon>
        <taxon>Niastella</taxon>
    </lineage>
</organism>
<dbReference type="HOGENOM" id="CLU_1264835_0_0_10"/>
<feature type="signal peptide" evidence="1">
    <location>
        <begin position="1"/>
        <end position="31"/>
    </location>
</feature>
<dbReference type="eggNOG" id="ENOG50307DE">
    <property type="taxonomic scope" value="Bacteria"/>
</dbReference>
<dbReference type="EMBL" id="CP003178">
    <property type="protein sequence ID" value="AEV99911.1"/>
    <property type="molecule type" value="Genomic_DNA"/>
</dbReference>
<evidence type="ECO:0008006" key="4">
    <source>
        <dbReference type="Google" id="ProtNLM"/>
    </source>
</evidence>
<dbReference type="AlphaFoldDB" id="G8TNJ4"/>
<accession>G8TNJ4</accession>
<protein>
    <recommendedName>
        <fullName evidence="4">DUF3826 domain-containing protein</fullName>
    </recommendedName>
</protein>
<evidence type="ECO:0000313" key="3">
    <source>
        <dbReference type="Proteomes" id="UP000005438"/>
    </source>
</evidence>
<dbReference type="InterPro" id="IPR024284">
    <property type="entry name" value="DUF3826"/>
</dbReference>
<feature type="chain" id="PRO_5003517863" description="DUF3826 domain-containing protein" evidence="1">
    <location>
        <begin position="32"/>
        <end position="237"/>
    </location>
</feature>
<dbReference type="Proteomes" id="UP000005438">
    <property type="component" value="Chromosome"/>
</dbReference>
<dbReference type="KEGG" id="nko:Niako_3611"/>
<sequence>MSMMKRTGSLYVALMALTILMMVLSVSLVSAQTTAPTQTKEEYKDVIAKRADKIVAALGSTDAVFNKKVSAVVADQYIALGSIHDTRNAKIKEIKAKDSVLTDKDKAEIEKLTADADKDLEKLHAKYLAKLAKLCTPEQIEGIKNGMTYNVLNVTMTAYNEMLPNLTAEQKKQILDWLTEAREHAMDAESSDKKHAWFGKYKGRINNYLAKAGVDMKQAEKEWMERIKAKKEAAKQS</sequence>
<evidence type="ECO:0000313" key="2">
    <source>
        <dbReference type="EMBL" id="AEV99911.1"/>
    </source>
</evidence>
<dbReference type="PATRIC" id="fig|700598.3.peg.3698"/>
<reference evidence="2 3" key="1">
    <citation type="submission" date="2011-12" db="EMBL/GenBank/DDBJ databases">
        <title>The complete genome of Niastella koreensis GR20-10.</title>
        <authorList>
            <consortium name="US DOE Joint Genome Institute (JGI-PGF)"/>
            <person name="Lucas S."/>
            <person name="Han J."/>
            <person name="Lapidus A."/>
            <person name="Bruce D."/>
            <person name="Goodwin L."/>
            <person name="Pitluck S."/>
            <person name="Peters L."/>
            <person name="Kyrpides N."/>
            <person name="Mavromatis K."/>
            <person name="Ivanova N."/>
            <person name="Mikhailova N."/>
            <person name="Davenport K."/>
            <person name="Saunders E."/>
            <person name="Detter J.C."/>
            <person name="Tapia R."/>
            <person name="Han C."/>
            <person name="Land M."/>
            <person name="Hauser L."/>
            <person name="Markowitz V."/>
            <person name="Cheng J.-F."/>
            <person name="Hugenholtz P."/>
            <person name="Woyke T."/>
            <person name="Wu D."/>
            <person name="Tindall B."/>
            <person name="Pomrenke H."/>
            <person name="Brambilla E."/>
            <person name="Klenk H.-P."/>
            <person name="Eisen J.A."/>
        </authorList>
    </citation>
    <scope>NUCLEOTIDE SEQUENCE [LARGE SCALE GENOMIC DNA]</scope>
    <source>
        <strain evidence="3">DSM 17620 / KACC 11465 / NBRC 106392 / GR20-10</strain>
    </source>
</reference>
<evidence type="ECO:0000256" key="1">
    <source>
        <dbReference type="SAM" id="SignalP"/>
    </source>
</evidence>
<proteinExistence type="predicted"/>
<keyword evidence="1" id="KW-0732">Signal</keyword>
<dbReference type="Pfam" id="PF12875">
    <property type="entry name" value="DUF3826"/>
    <property type="match status" value="1"/>
</dbReference>
<gene>
    <name evidence="2" type="ordered locus">Niako_3611</name>
</gene>